<gene>
    <name evidence="1" type="ORF">CXB45_05540</name>
</gene>
<evidence type="ECO:0000313" key="2">
    <source>
        <dbReference type="Proteomes" id="UP000233249"/>
    </source>
</evidence>
<comment type="caution">
    <text evidence="1">The sequence shown here is derived from an EMBL/GenBank/DDBJ whole genome shotgun (WGS) entry which is preliminary data.</text>
</comment>
<dbReference type="Gene3D" id="3.10.129.10">
    <property type="entry name" value="Hotdog Thioesterase"/>
    <property type="match status" value="1"/>
</dbReference>
<protein>
    <submittedName>
        <fullName evidence="1">Tetrameric acyl-CoA thioesterase</fullName>
    </submittedName>
</protein>
<organism evidence="1 2">
    <name type="scientific">Corynebacterium mastitidis</name>
    <dbReference type="NCBI Taxonomy" id="161890"/>
    <lineage>
        <taxon>Bacteria</taxon>
        <taxon>Bacillati</taxon>
        <taxon>Actinomycetota</taxon>
        <taxon>Actinomycetes</taxon>
        <taxon>Mycobacteriales</taxon>
        <taxon>Corynebacteriaceae</taxon>
        <taxon>Corynebacterium</taxon>
    </lineage>
</organism>
<dbReference type="STRING" id="1121365.GCA_000375365_01186"/>
<evidence type="ECO:0000313" key="1">
    <source>
        <dbReference type="EMBL" id="PKF68700.1"/>
    </source>
</evidence>
<dbReference type="Pfam" id="PF14539">
    <property type="entry name" value="DUF4442"/>
    <property type="match status" value="1"/>
</dbReference>
<dbReference type="RefSeq" id="WP_101173562.1">
    <property type="nucleotide sequence ID" value="NZ_JAKRKB010000003.1"/>
</dbReference>
<dbReference type="AlphaFoldDB" id="A0A2N0X7M3"/>
<sequence length="150" mass="17112">MKLKPRTLARLMPLWPPFLGAGVRIKEMAEDGSRVVVTYKPTRITRNAVGTAFGGTMLSMIDPFYMLVSLYQLGEGYYIWDVGVEATFVKPGRSRVSAEIAIDPATVELIKEKTADGSKYLHWFEVDLIDEEGDVVAHMRRQVYYRKKRH</sequence>
<dbReference type="Proteomes" id="UP000233249">
    <property type="component" value="Unassembled WGS sequence"/>
</dbReference>
<dbReference type="OrthoDB" id="9814774at2"/>
<reference evidence="1 2" key="1">
    <citation type="submission" date="2017-12" db="EMBL/GenBank/DDBJ databases">
        <title>Corynebacterium mastitidis 16-1433 Genome.</title>
        <authorList>
            <person name="Gulvik C.A."/>
        </authorList>
    </citation>
    <scope>NUCLEOTIDE SEQUENCE [LARGE SCALE GENOMIC DNA]</scope>
    <source>
        <strain evidence="1 2">16-1433</strain>
    </source>
</reference>
<dbReference type="EMBL" id="PJAF01000013">
    <property type="protein sequence ID" value="PKF68700.1"/>
    <property type="molecule type" value="Genomic_DNA"/>
</dbReference>
<dbReference type="InterPro" id="IPR027961">
    <property type="entry name" value="DUF4442"/>
</dbReference>
<proteinExistence type="predicted"/>
<name>A0A2N0X7M3_9CORY</name>
<dbReference type="SUPFAM" id="SSF54637">
    <property type="entry name" value="Thioesterase/thiol ester dehydrase-isomerase"/>
    <property type="match status" value="1"/>
</dbReference>
<accession>A0A2N0X7M3</accession>
<dbReference type="InterPro" id="IPR029069">
    <property type="entry name" value="HotDog_dom_sf"/>
</dbReference>